<keyword evidence="4" id="KW-0456">Lyase</keyword>
<evidence type="ECO:0000313" key="5">
    <source>
        <dbReference type="Proteomes" id="UP000254737"/>
    </source>
</evidence>
<proteinExistence type="predicted"/>
<dbReference type="InterPro" id="IPR002539">
    <property type="entry name" value="MaoC-like_dom"/>
</dbReference>
<gene>
    <name evidence="3" type="ORF">EGI89_05125</name>
    <name evidence="2" type="ORF">FH779_09055</name>
    <name evidence="4" type="ORF">NCTC13456_02315</name>
</gene>
<dbReference type="Gene3D" id="3.10.129.10">
    <property type="entry name" value="Hotdog Thioesterase"/>
    <property type="match status" value="1"/>
</dbReference>
<reference evidence="4 5" key="1">
    <citation type="submission" date="2018-06" db="EMBL/GenBank/DDBJ databases">
        <authorList>
            <consortium name="Pathogen Informatics"/>
            <person name="Doyle S."/>
        </authorList>
    </citation>
    <scope>NUCLEOTIDE SEQUENCE [LARGE SCALE GENOMIC DNA]</scope>
    <source>
        <strain evidence="4 5">NCTC13456</strain>
    </source>
</reference>
<protein>
    <submittedName>
        <fullName evidence="2">MaoC family dehydratase</fullName>
    </submittedName>
    <submittedName>
        <fullName evidence="4">Probable enoyl-CoA hydratase 1</fullName>
        <ecNumber evidence="4">4.2.1.17</ecNumber>
    </submittedName>
</protein>
<dbReference type="STRING" id="343874.GCA_000805695_00447"/>
<dbReference type="RefSeq" id="WP_038334338.1">
    <property type="nucleotide sequence ID" value="NZ_CP040908.1"/>
</dbReference>
<dbReference type="InterPro" id="IPR029069">
    <property type="entry name" value="HotDog_dom_sf"/>
</dbReference>
<evidence type="ECO:0000259" key="1">
    <source>
        <dbReference type="Pfam" id="PF01575"/>
    </source>
</evidence>
<dbReference type="PANTHER" id="PTHR42993:SF1">
    <property type="entry name" value="MAOC-LIKE DEHYDRATASE DOMAIN-CONTAINING PROTEIN"/>
    <property type="match status" value="1"/>
</dbReference>
<keyword evidence="7" id="KW-1185">Reference proteome</keyword>
<dbReference type="SUPFAM" id="SSF54637">
    <property type="entry name" value="Thioesterase/thiol ester dehydrase-isomerase"/>
    <property type="match status" value="1"/>
</dbReference>
<dbReference type="OrthoDB" id="9801735at2"/>
<dbReference type="AlphaFoldDB" id="A0A376GEW6"/>
<dbReference type="EC" id="4.2.1.17" evidence="4"/>
<dbReference type="KEGG" id="efal:FH779_09055"/>
<sequence>MVIINNFDEYKAFEGKEIGKSDWHIINQEQINRFADATLDHQWIHTDPEKAANEGPFKKTIAHGYLTLSLIPHLWDQIAEVRNIKMLINYGIENLRFGQAVLVDSEVRLTAKLKSITNLRGIAKVVIEANLEIKDNPKPAYTADVVFLYHFND</sequence>
<feature type="domain" description="MaoC-like" evidence="1">
    <location>
        <begin position="15"/>
        <end position="127"/>
    </location>
</feature>
<dbReference type="EMBL" id="UFXS01000001">
    <property type="protein sequence ID" value="STD58691.1"/>
    <property type="molecule type" value="Genomic_DNA"/>
</dbReference>
<evidence type="ECO:0000313" key="3">
    <source>
        <dbReference type="EMBL" id="RRT92946.1"/>
    </source>
</evidence>
<dbReference type="EMBL" id="RHPO01000006">
    <property type="protein sequence ID" value="RRT92946.1"/>
    <property type="molecule type" value="Genomic_DNA"/>
</dbReference>
<accession>A0A376GEW6</accession>
<reference evidence="2 7" key="3">
    <citation type="submission" date="2019-06" db="EMBL/GenBank/DDBJ databases">
        <title>Emergence of pandrug resistant Empedobacter falsenii in China.</title>
        <authorList>
            <person name="Dong N."/>
            <person name="Chen S."/>
            <person name="Zhang R."/>
        </authorList>
    </citation>
    <scope>NUCLEOTIDE SEQUENCE [LARGE SCALE GENOMIC DNA]</scope>
    <source>
        <strain evidence="2 7">1681-1</strain>
    </source>
</reference>
<dbReference type="EMBL" id="CP040908">
    <property type="protein sequence ID" value="QLL58221.1"/>
    <property type="molecule type" value="Genomic_DNA"/>
</dbReference>
<dbReference type="PANTHER" id="PTHR42993">
    <property type="entry name" value="MAOC-LIKE DEHYDRATASE DOMAIN-CONTAINING PROTEIN"/>
    <property type="match status" value="1"/>
</dbReference>
<evidence type="ECO:0000313" key="2">
    <source>
        <dbReference type="EMBL" id="QLL58221.1"/>
    </source>
</evidence>
<dbReference type="GO" id="GO:0004300">
    <property type="term" value="F:enoyl-CoA hydratase activity"/>
    <property type="evidence" value="ECO:0007669"/>
    <property type="project" value="UniProtKB-EC"/>
</dbReference>
<reference evidence="3 6" key="2">
    <citation type="submission" date="2018-10" db="EMBL/GenBank/DDBJ databases">
        <title>Transmission dynamics of multidrug resistant bacteria on intensive care unit surfaces.</title>
        <authorList>
            <person name="D'Souza A.W."/>
            <person name="Potter R.F."/>
            <person name="Wallace M."/>
            <person name="Shupe A."/>
            <person name="Patel S."/>
            <person name="Sun S."/>
            <person name="Gul D."/>
            <person name="Kwon J.H."/>
            <person name="Andleeb S."/>
            <person name="Burnham C.-A.D."/>
            <person name="Dantas G."/>
        </authorList>
    </citation>
    <scope>NUCLEOTIDE SEQUENCE [LARGE SCALE GENOMIC DNA]</scope>
    <source>
        <strain evidence="3 6">WF_348</strain>
    </source>
</reference>
<name>A0A376GEW6_9FLAO</name>
<dbReference type="Pfam" id="PF01575">
    <property type="entry name" value="MaoC_dehydratas"/>
    <property type="match status" value="1"/>
</dbReference>
<dbReference type="Proteomes" id="UP000510643">
    <property type="component" value="Chromosome"/>
</dbReference>
<dbReference type="Proteomes" id="UP000267844">
    <property type="component" value="Unassembled WGS sequence"/>
</dbReference>
<dbReference type="GeneID" id="78401603"/>
<dbReference type="Proteomes" id="UP000254737">
    <property type="component" value="Unassembled WGS sequence"/>
</dbReference>
<evidence type="ECO:0000313" key="6">
    <source>
        <dbReference type="Proteomes" id="UP000267844"/>
    </source>
</evidence>
<evidence type="ECO:0000313" key="7">
    <source>
        <dbReference type="Proteomes" id="UP000510643"/>
    </source>
</evidence>
<dbReference type="InterPro" id="IPR039375">
    <property type="entry name" value="NodN-like"/>
</dbReference>
<organism evidence="4 5">
    <name type="scientific">Empedobacter falsenii</name>
    <dbReference type="NCBI Taxonomy" id="343874"/>
    <lineage>
        <taxon>Bacteria</taxon>
        <taxon>Pseudomonadati</taxon>
        <taxon>Bacteroidota</taxon>
        <taxon>Flavobacteriia</taxon>
        <taxon>Flavobacteriales</taxon>
        <taxon>Weeksellaceae</taxon>
        <taxon>Empedobacter</taxon>
    </lineage>
</organism>
<dbReference type="CDD" id="cd03450">
    <property type="entry name" value="NodN"/>
    <property type="match status" value="1"/>
</dbReference>
<evidence type="ECO:0000313" key="4">
    <source>
        <dbReference type="EMBL" id="STD58691.1"/>
    </source>
</evidence>